<dbReference type="GO" id="GO:0030018">
    <property type="term" value="C:Z disc"/>
    <property type="evidence" value="ECO:0007669"/>
    <property type="project" value="TreeGrafter"/>
</dbReference>
<feature type="compositionally biased region" description="Polar residues" evidence="10">
    <location>
        <begin position="137"/>
        <end position="147"/>
    </location>
</feature>
<feature type="repeat" description="TPR" evidence="9">
    <location>
        <begin position="234"/>
        <end position="267"/>
    </location>
</feature>
<keyword evidence="13" id="KW-1185">Reference proteome</keyword>
<evidence type="ECO:0000256" key="2">
    <source>
        <dbReference type="ARBA" id="ARBA00012483"/>
    </source>
</evidence>
<evidence type="ECO:0000256" key="4">
    <source>
        <dbReference type="ARBA" id="ARBA00022737"/>
    </source>
</evidence>
<dbReference type="STRING" id="307972.A0A2G8JTC9"/>
<evidence type="ECO:0000259" key="11">
    <source>
        <dbReference type="PROSITE" id="PS51698"/>
    </source>
</evidence>
<dbReference type="FunFam" id="3.30.40.10:FF:000124">
    <property type="entry name" value="STIP1 homology and U box-containing protein 1"/>
    <property type="match status" value="1"/>
</dbReference>
<dbReference type="Gene3D" id="3.30.40.10">
    <property type="entry name" value="Zinc/RING finger domain, C3HC4 (zinc finger)"/>
    <property type="match status" value="1"/>
</dbReference>
<dbReference type="InterPro" id="IPR019734">
    <property type="entry name" value="TPR_rpt"/>
</dbReference>
<evidence type="ECO:0000256" key="6">
    <source>
        <dbReference type="ARBA" id="ARBA00022803"/>
    </source>
</evidence>
<keyword evidence="4" id="KW-0677">Repeat</keyword>
<dbReference type="EC" id="2.3.2.27" evidence="2"/>
<dbReference type="GO" id="GO:0000209">
    <property type="term" value="P:protein polyubiquitination"/>
    <property type="evidence" value="ECO:0007669"/>
    <property type="project" value="TreeGrafter"/>
</dbReference>
<feature type="compositionally biased region" description="Low complexity" evidence="10">
    <location>
        <begin position="187"/>
        <end position="196"/>
    </location>
</feature>
<evidence type="ECO:0000256" key="8">
    <source>
        <dbReference type="ARBA" id="ARBA00044543"/>
    </source>
</evidence>
<dbReference type="AlphaFoldDB" id="A0A2G8JTC9"/>
<dbReference type="SUPFAM" id="SSF57850">
    <property type="entry name" value="RING/U-box"/>
    <property type="match status" value="1"/>
</dbReference>
<dbReference type="GO" id="GO:0061630">
    <property type="term" value="F:ubiquitin protein ligase activity"/>
    <property type="evidence" value="ECO:0007669"/>
    <property type="project" value="UniProtKB-EC"/>
</dbReference>
<dbReference type="SMART" id="SM00504">
    <property type="entry name" value="Ubox"/>
    <property type="match status" value="1"/>
</dbReference>
<organism evidence="12 13">
    <name type="scientific">Stichopus japonicus</name>
    <name type="common">Sea cucumber</name>
    <dbReference type="NCBI Taxonomy" id="307972"/>
    <lineage>
        <taxon>Eukaryota</taxon>
        <taxon>Metazoa</taxon>
        <taxon>Echinodermata</taxon>
        <taxon>Eleutherozoa</taxon>
        <taxon>Echinozoa</taxon>
        <taxon>Holothuroidea</taxon>
        <taxon>Aspidochirotacea</taxon>
        <taxon>Aspidochirotida</taxon>
        <taxon>Stichopodidae</taxon>
        <taxon>Apostichopus</taxon>
    </lineage>
</organism>
<dbReference type="Gene3D" id="6.10.140.2020">
    <property type="match status" value="1"/>
</dbReference>
<evidence type="ECO:0000256" key="7">
    <source>
        <dbReference type="ARBA" id="ARBA00044534"/>
    </source>
</evidence>
<dbReference type="GO" id="GO:0051087">
    <property type="term" value="F:protein-folding chaperone binding"/>
    <property type="evidence" value="ECO:0007669"/>
    <property type="project" value="TreeGrafter"/>
</dbReference>
<dbReference type="InterPro" id="IPR003613">
    <property type="entry name" value="Ubox_domain"/>
</dbReference>
<dbReference type="PANTHER" id="PTHR46803">
    <property type="entry name" value="E3 UBIQUITIN-PROTEIN LIGASE CHIP"/>
    <property type="match status" value="1"/>
</dbReference>
<evidence type="ECO:0000313" key="12">
    <source>
        <dbReference type="EMBL" id="PIK39021.1"/>
    </source>
</evidence>
<dbReference type="PANTHER" id="PTHR46803:SF2">
    <property type="entry name" value="E3 UBIQUITIN-PROTEIN LIGASE CHIP"/>
    <property type="match status" value="1"/>
</dbReference>
<dbReference type="Pfam" id="PF18391">
    <property type="entry name" value="CHIP_TPR_N"/>
    <property type="match status" value="1"/>
</dbReference>
<evidence type="ECO:0000256" key="10">
    <source>
        <dbReference type="SAM" id="MobiDB-lite"/>
    </source>
</evidence>
<dbReference type="Gene3D" id="1.25.40.10">
    <property type="entry name" value="Tetratricopeptide repeat domain"/>
    <property type="match status" value="1"/>
</dbReference>
<dbReference type="InterPro" id="IPR041312">
    <property type="entry name" value="CHIP_TPR_N"/>
</dbReference>
<keyword evidence="3" id="KW-0808">Transferase</keyword>
<dbReference type="SMART" id="SM00028">
    <property type="entry name" value="TPR"/>
    <property type="match status" value="3"/>
</dbReference>
<dbReference type="Pfam" id="PF04564">
    <property type="entry name" value="U-box"/>
    <property type="match status" value="1"/>
</dbReference>
<gene>
    <name evidence="12" type="ORF">BSL78_24135</name>
</gene>
<comment type="catalytic activity">
    <reaction evidence="1">
        <text>S-ubiquitinyl-[E2 ubiquitin-conjugating enzyme]-L-cysteine + [acceptor protein]-L-lysine = [E2 ubiquitin-conjugating enzyme]-L-cysteine + N(6)-ubiquitinyl-[acceptor protein]-L-lysine.</text>
        <dbReference type="EC" id="2.3.2.27"/>
    </reaction>
</comment>
<comment type="caution">
    <text evidence="12">The sequence shown here is derived from an EMBL/GenBank/DDBJ whole genome shotgun (WGS) entry which is preliminary data.</text>
</comment>
<proteinExistence type="predicted"/>
<dbReference type="GO" id="GO:0071218">
    <property type="term" value="P:cellular response to misfolded protein"/>
    <property type="evidence" value="ECO:0007669"/>
    <property type="project" value="TreeGrafter"/>
</dbReference>
<dbReference type="OrthoDB" id="629492at2759"/>
<dbReference type="InterPro" id="IPR045202">
    <property type="entry name" value="CHIP_RING-Ubox"/>
</dbReference>
<evidence type="ECO:0000256" key="3">
    <source>
        <dbReference type="ARBA" id="ARBA00022679"/>
    </source>
</evidence>
<dbReference type="GO" id="GO:0006515">
    <property type="term" value="P:protein quality control for misfolded or incompletely synthesized proteins"/>
    <property type="evidence" value="ECO:0007669"/>
    <property type="project" value="TreeGrafter"/>
</dbReference>
<dbReference type="InterPro" id="IPR011990">
    <property type="entry name" value="TPR-like_helical_dom_sf"/>
</dbReference>
<dbReference type="Proteomes" id="UP000230750">
    <property type="component" value="Unassembled WGS sequence"/>
</dbReference>
<dbReference type="PROSITE" id="PS50005">
    <property type="entry name" value="TPR"/>
    <property type="match status" value="1"/>
</dbReference>
<dbReference type="EMBL" id="MRZV01001286">
    <property type="protein sequence ID" value="PIK39021.1"/>
    <property type="molecule type" value="Genomic_DNA"/>
</dbReference>
<feature type="region of interest" description="Disordered" evidence="10">
    <location>
        <begin position="122"/>
        <end position="218"/>
    </location>
</feature>
<dbReference type="InterPro" id="IPR013083">
    <property type="entry name" value="Znf_RING/FYVE/PHD"/>
</dbReference>
<dbReference type="SUPFAM" id="SSF48452">
    <property type="entry name" value="TPR-like"/>
    <property type="match status" value="1"/>
</dbReference>
<accession>A0A2G8JTC9</accession>
<dbReference type="Pfam" id="PF13414">
    <property type="entry name" value="TPR_11"/>
    <property type="match status" value="1"/>
</dbReference>
<keyword evidence="6 9" id="KW-0802">TPR repeat</keyword>
<dbReference type="GO" id="GO:0043161">
    <property type="term" value="P:proteasome-mediated ubiquitin-dependent protein catabolic process"/>
    <property type="evidence" value="ECO:0007669"/>
    <property type="project" value="TreeGrafter"/>
</dbReference>
<reference evidence="12 13" key="1">
    <citation type="journal article" date="2017" name="PLoS Biol.">
        <title>The sea cucumber genome provides insights into morphological evolution and visceral regeneration.</title>
        <authorList>
            <person name="Zhang X."/>
            <person name="Sun L."/>
            <person name="Yuan J."/>
            <person name="Sun Y."/>
            <person name="Gao Y."/>
            <person name="Zhang L."/>
            <person name="Li S."/>
            <person name="Dai H."/>
            <person name="Hamel J.F."/>
            <person name="Liu C."/>
            <person name="Yu Y."/>
            <person name="Liu S."/>
            <person name="Lin W."/>
            <person name="Guo K."/>
            <person name="Jin S."/>
            <person name="Xu P."/>
            <person name="Storey K.B."/>
            <person name="Huan P."/>
            <person name="Zhang T."/>
            <person name="Zhou Y."/>
            <person name="Zhang J."/>
            <person name="Lin C."/>
            <person name="Li X."/>
            <person name="Xing L."/>
            <person name="Huo D."/>
            <person name="Sun M."/>
            <person name="Wang L."/>
            <person name="Mercier A."/>
            <person name="Li F."/>
            <person name="Yang H."/>
            <person name="Xiang J."/>
        </authorList>
    </citation>
    <scope>NUCLEOTIDE SEQUENCE [LARGE SCALE GENOMIC DNA]</scope>
    <source>
        <strain evidence="12">Shaxun</strain>
        <tissue evidence="12">Muscle</tissue>
    </source>
</reference>
<evidence type="ECO:0000313" key="13">
    <source>
        <dbReference type="Proteomes" id="UP000230750"/>
    </source>
</evidence>
<name>A0A2G8JTC9_STIJA</name>
<dbReference type="CDD" id="cd16654">
    <property type="entry name" value="RING-Ubox_CHIP"/>
    <property type="match status" value="1"/>
</dbReference>
<protein>
    <recommendedName>
        <fullName evidence="7">E3 ubiquitin-protein ligase CHIP</fullName>
        <ecNumber evidence="2">2.3.2.27</ecNumber>
    </recommendedName>
    <alternativeName>
        <fullName evidence="8">RING-type E3 ubiquitin transferase CHIP</fullName>
    </alternativeName>
</protein>
<dbReference type="GO" id="GO:0045862">
    <property type="term" value="P:positive regulation of proteolysis"/>
    <property type="evidence" value="ECO:0007669"/>
    <property type="project" value="TreeGrafter"/>
</dbReference>
<keyword evidence="5" id="KW-0833">Ubl conjugation pathway</keyword>
<sequence length="510" mass="58978">MAYCCSTETLELMYHENEKRDNAITKLGKANLSSNPCVACDKDVRLHGLNSWKFIYTAQDCGDNLMWRVARYTGMETSRFGNDAVICRSCYRDMERREANESLKRRLQAKYKSTAGFIQCRKGTAPTNVHSEKPTNIKVNSKQSPKSFPTIGSKIPKRAESQSPILEPESQKVEAKSLTPYDPVTPSSSESDSGTSMNRYRRPIPSPRKSLKEESLRDPCKTELDLNLPGNMTAVELKEQGNRFYASKKYDEAISCYTKAIMKNPQDARFFTNRALCNMKLKRWSDVLDDCRLAMEIDRSSVKSYFFLGIAQLEQELYDEAIINLKKAHDLAREQKKNFGDDIACQLRLARKKRWNVMEERRISKEIALEEYLSKLMSEDHDRRIKEVDRTSAELGEEESDRKKAEIETSIQTFRDDLGILFSAVDERRKKRDVPDYLCGKISFELMKEPVITPSGITYDRKDIEQHLQRVGHFDPITRVKLTQEQLIPNLSMKEIINHFISDNEWVEDY</sequence>
<evidence type="ECO:0000256" key="5">
    <source>
        <dbReference type="ARBA" id="ARBA00022786"/>
    </source>
</evidence>
<dbReference type="PROSITE" id="PS51698">
    <property type="entry name" value="U_BOX"/>
    <property type="match status" value="1"/>
</dbReference>
<evidence type="ECO:0000256" key="9">
    <source>
        <dbReference type="PROSITE-ProRule" id="PRU00339"/>
    </source>
</evidence>
<feature type="domain" description="U-box" evidence="11">
    <location>
        <begin position="433"/>
        <end position="507"/>
    </location>
</feature>
<evidence type="ECO:0000256" key="1">
    <source>
        <dbReference type="ARBA" id="ARBA00000900"/>
    </source>
</evidence>